<dbReference type="SUPFAM" id="SSF81383">
    <property type="entry name" value="F-box domain"/>
    <property type="match status" value="1"/>
</dbReference>
<name>A0A1E3Q0I2_LIPST</name>
<gene>
    <name evidence="3" type="ORF">LIPSTDRAFT_5177</name>
</gene>
<reference evidence="3 4" key="1">
    <citation type="journal article" date="2016" name="Proc. Natl. Acad. Sci. U.S.A.">
        <title>Comparative genomics of biotechnologically important yeasts.</title>
        <authorList>
            <person name="Riley R."/>
            <person name="Haridas S."/>
            <person name="Wolfe K.H."/>
            <person name="Lopes M.R."/>
            <person name="Hittinger C.T."/>
            <person name="Goeker M."/>
            <person name="Salamov A.A."/>
            <person name="Wisecaver J.H."/>
            <person name="Long T.M."/>
            <person name="Calvey C.H."/>
            <person name="Aerts A.L."/>
            <person name="Barry K.W."/>
            <person name="Choi C."/>
            <person name="Clum A."/>
            <person name="Coughlan A.Y."/>
            <person name="Deshpande S."/>
            <person name="Douglass A.P."/>
            <person name="Hanson S.J."/>
            <person name="Klenk H.-P."/>
            <person name="LaButti K.M."/>
            <person name="Lapidus A."/>
            <person name="Lindquist E.A."/>
            <person name="Lipzen A.M."/>
            <person name="Meier-Kolthoff J.P."/>
            <person name="Ohm R.A."/>
            <person name="Otillar R.P."/>
            <person name="Pangilinan J.L."/>
            <person name="Peng Y."/>
            <person name="Rokas A."/>
            <person name="Rosa C.A."/>
            <person name="Scheuner C."/>
            <person name="Sibirny A.A."/>
            <person name="Slot J.C."/>
            <person name="Stielow J.B."/>
            <person name="Sun H."/>
            <person name="Kurtzman C.P."/>
            <person name="Blackwell M."/>
            <person name="Grigoriev I.V."/>
            <person name="Jeffries T.W."/>
        </authorList>
    </citation>
    <scope>NUCLEOTIDE SEQUENCE [LARGE SCALE GENOMIC DNA]</scope>
    <source>
        <strain evidence="3 4">NRRL Y-11557</strain>
    </source>
</reference>
<dbReference type="Proteomes" id="UP000094385">
    <property type="component" value="Unassembled WGS sequence"/>
</dbReference>
<accession>A0A1E3Q0I2</accession>
<dbReference type="PROSITE" id="PS50181">
    <property type="entry name" value="FBOX"/>
    <property type="match status" value="1"/>
</dbReference>
<evidence type="ECO:0000259" key="2">
    <source>
        <dbReference type="PROSITE" id="PS50181"/>
    </source>
</evidence>
<dbReference type="EMBL" id="KV454298">
    <property type="protein sequence ID" value="ODQ71156.1"/>
    <property type="molecule type" value="Genomic_DNA"/>
</dbReference>
<keyword evidence="4" id="KW-1185">Reference proteome</keyword>
<keyword evidence="1" id="KW-1133">Transmembrane helix</keyword>
<keyword evidence="1" id="KW-0812">Transmembrane</keyword>
<dbReference type="Pfam" id="PF14299">
    <property type="entry name" value="PP2"/>
    <property type="match status" value="1"/>
</dbReference>
<evidence type="ECO:0000313" key="3">
    <source>
        <dbReference type="EMBL" id="ODQ71156.1"/>
    </source>
</evidence>
<keyword evidence="1" id="KW-0472">Membrane</keyword>
<organism evidence="3 4">
    <name type="scientific">Lipomyces starkeyi NRRL Y-11557</name>
    <dbReference type="NCBI Taxonomy" id="675824"/>
    <lineage>
        <taxon>Eukaryota</taxon>
        <taxon>Fungi</taxon>
        <taxon>Dikarya</taxon>
        <taxon>Ascomycota</taxon>
        <taxon>Saccharomycotina</taxon>
        <taxon>Lipomycetes</taxon>
        <taxon>Lipomycetales</taxon>
        <taxon>Lipomycetaceae</taxon>
        <taxon>Lipomyces</taxon>
    </lineage>
</organism>
<protein>
    <recommendedName>
        <fullName evidence="2">F-box domain-containing protein</fullName>
    </recommendedName>
</protein>
<evidence type="ECO:0000256" key="1">
    <source>
        <dbReference type="SAM" id="Phobius"/>
    </source>
</evidence>
<dbReference type="InterPro" id="IPR001810">
    <property type="entry name" value="F-box_dom"/>
</dbReference>
<dbReference type="OrthoDB" id="3219396at2759"/>
<dbReference type="Pfam" id="PF12937">
    <property type="entry name" value="F-box-like"/>
    <property type="match status" value="1"/>
</dbReference>
<evidence type="ECO:0000313" key="4">
    <source>
        <dbReference type="Proteomes" id="UP000094385"/>
    </source>
</evidence>
<dbReference type="Gene3D" id="1.20.1280.50">
    <property type="match status" value="1"/>
</dbReference>
<sequence>MSRQSFVKALLSLLLLSIVVSLFGRAIVPLALIYFVLRKYRASRAIILYSKTRKPPLRPVVPEYMGPTQITRLPVEIFTAVAVFLTVRDLCALESSCSAIRRVVVDDELWEAKVVVEFGRQSYRLCKQLKERVPQYPWKAIYAAMGLQWKFFCADEGWGVIWRQPHYWKVENSPESEFGKTLNLGRRSVWWLHVFRNIRIAPGVYRLIWAVHILPTAYGIASVEFSVRIADENKKDEKGRPERLLLSSTTMGNDIVKAIQAYDGWVEVEMTEFNIPPATEMTDNDWQTILVEVRETGHSAQSGLNLDYVRLERVDGQDPFTGIHISPYSEHNNMLRLSDNAALLFASNDHRDPILSSSASARSWTLADVVQDLKWHVNKFEESSGLVY</sequence>
<feature type="domain" description="F-box" evidence="2">
    <location>
        <begin position="67"/>
        <end position="113"/>
    </location>
</feature>
<dbReference type="InterPro" id="IPR025886">
    <property type="entry name" value="PP2-like"/>
</dbReference>
<dbReference type="InterPro" id="IPR036047">
    <property type="entry name" value="F-box-like_dom_sf"/>
</dbReference>
<proteinExistence type="predicted"/>
<feature type="transmembrane region" description="Helical" evidence="1">
    <location>
        <begin position="12"/>
        <end position="37"/>
    </location>
</feature>
<dbReference type="AlphaFoldDB" id="A0A1E3Q0I2"/>